<feature type="region of interest" description="Disordered" evidence="2">
    <location>
        <begin position="456"/>
        <end position="493"/>
    </location>
</feature>
<evidence type="ECO:0000256" key="2">
    <source>
        <dbReference type="SAM" id="MobiDB-lite"/>
    </source>
</evidence>
<gene>
    <name evidence="3" type="ORF">DFP72DRAFT_96926</name>
</gene>
<feature type="compositionally biased region" description="Polar residues" evidence="2">
    <location>
        <begin position="22"/>
        <end position="37"/>
    </location>
</feature>
<feature type="compositionally biased region" description="Polar residues" evidence="2">
    <location>
        <begin position="483"/>
        <end position="493"/>
    </location>
</feature>
<protein>
    <submittedName>
        <fullName evidence="3">Uncharacterized protein</fullName>
    </submittedName>
</protein>
<keyword evidence="1" id="KW-0175">Coiled coil</keyword>
<dbReference type="OrthoDB" id="3008370at2759"/>
<organism evidence="3 4">
    <name type="scientific">Ephemerocybe angulata</name>
    <dbReference type="NCBI Taxonomy" id="980116"/>
    <lineage>
        <taxon>Eukaryota</taxon>
        <taxon>Fungi</taxon>
        <taxon>Dikarya</taxon>
        <taxon>Basidiomycota</taxon>
        <taxon>Agaricomycotina</taxon>
        <taxon>Agaricomycetes</taxon>
        <taxon>Agaricomycetidae</taxon>
        <taxon>Agaricales</taxon>
        <taxon>Agaricineae</taxon>
        <taxon>Psathyrellaceae</taxon>
        <taxon>Ephemerocybe</taxon>
    </lineage>
</organism>
<feature type="compositionally biased region" description="Low complexity" evidence="2">
    <location>
        <begin position="276"/>
        <end position="285"/>
    </location>
</feature>
<feature type="compositionally biased region" description="Polar residues" evidence="2">
    <location>
        <begin position="659"/>
        <end position="671"/>
    </location>
</feature>
<feature type="coiled-coil region" evidence="1">
    <location>
        <begin position="116"/>
        <end position="213"/>
    </location>
</feature>
<feature type="compositionally biased region" description="Low complexity" evidence="2">
    <location>
        <begin position="320"/>
        <end position="333"/>
    </location>
</feature>
<feature type="compositionally biased region" description="Polar residues" evidence="2">
    <location>
        <begin position="584"/>
        <end position="594"/>
    </location>
</feature>
<keyword evidence="4" id="KW-1185">Reference proteome</keyword>
<dbReference type="AlphaFoldDB" id="A0A8H6MCI7"/>
<dbReference type="EMBL" id="JACGCI010000013">
    <property type="protein sequence ID" value="KAF6760116.1"/>
    <property type="molecule type" value="Genomic_DNA"/>
</dbReference>
<name>A0A8H6MCI7_9AGAR</name>
<reference evidence="3 4" key="1">
    <citation type="submission" date="2020-07" db="EMBL/GenBank/DDBJ databases">
        <title>Comparative genomics of pyrophilous fungi reveals a link between fire events and developmental genes.</title>
        <authorList>
            <consortium name="DOE Joint Genome Institute"/>
            <person name="Steindorff A.S."/>
            <person name="Carver A."/>
            <person name="Calhoun S."/>
            <person name="Stillman K."/>
            <person name="Liu H."/>
            <person name="Lipzen A."/>
            <person name="Pangilinan J."/>
            <person name="Labutti K."/>
            <person name="Bruns T.D."/>
            <person name="Grigoriev I.V."/>
        </authorList>
    </citation>
    <scope>NUCLEOTIDE SEQUENCE [LARGE SCALE GENOMIC DNA]</scope>
    <source>
        <strain evidence="3 4">CBS 144469</strain>
    </source>
</reference>
<evidence type="ECO:0000313" key="4">
    <source>
        <dbReference type="Proteomes" id="UP000521943"/>
    </source>
</evidence>
<feature type="compositionally biased region" description="Low complexity" evidence="2">
    <location>
        <begin position="380"/>
        <end position="396"/>
    </location>
</feature>
<sequence>MSQSSSSSRSSVPSVHREHAHGSTTPRQAYNNRDSFITTTSMESGTTSSSGSSLSTSSSLSGSSESTTTLSTGVSSSRRYPSTRDSHRRASSSISSLIQPDMLELEQMIYKVKDQLDFHKRRADAEERRANEAERKCQEFADHLAKVNKARLVAQQDANKANEELRLYKIQLEYAQREINRAQGVLDLVEKQRVTAEKEALEAKSKIRKLTEEITVDHARREGRRQGLQEGLDRGRQLIMQETEAAHTSRRRTSFALDQRSFMNEDYGSDSDDSRTISTISHSTIQADRRNRRHSNSTIDRRAPSPDPLPVPAPVPIPRAPSRAASIAPSTRPVSRAPSISNEPRPRSRAGSTAHEPRPTSRAGSTTYEPKLPSRAPSVAPETRPSSRASRAPSTAYEPPSRPAPPPVIIPDIRPISVQGSYSPGPRFDYTIPPDNLIPTIVNGVISVPPAFEFHRLPTTPERRPSPKLPTESFDSNPPPIHRQSSPESASTTLSQIDLLRDPYQHVAATPALSAIEEVSSQGQVSPYPDFTRDFRERSVAGSVGSGGGGSNVGSPYIDQSHHQRRQSASSFAPSIHEKAPSVISRSSKLTSAAGTPIHIDVQPPSHPGTEGARSISKSEKLSPLPPSSVPLGSSHGGFEMGSPAGSASAPMSEGGFENSYTGYSRATSPAPSKMKDDDAVSSRISGDDDFFTTPPPTAPKAFKAPESVVSAASGRTSKSKASKKGRR</sequence>
<evidence type="ECO:0000313" key="3">
    <source>
        <dbReference type="EMBL" id="KAF6760116.1"/>
    </source>
</evidence>
<comment type="caution">
    <text evidence="3">The sequence shown here is derived from an EMBL/GenBank/DDBJ whole genome shotgun (WGS) entry which is preliminary data.</text>
</comment>
<dbReference type="Proteomes" id="UP000521943">
    <property type="component" value="Unassembled WGS sequence"/>
</dbReference>
<feature type="compositionally biased region" description="Basic residues" evidence="2">
    <location>
        <begin position="718"/>
        <end position="728"/>
    </location>
</feature>
<feature type="region of interest" description="Disordered" evidence="2">
    <location>
        <begin position="540"/>
        <end position="728"/>
    </location>
</feature>
<feature type="compositionally biased region" description="Basic and acidic residues" evidence="2">
    <location>
        <begin position="456"/>
        <end position="465"/>
    </location>
</feature>
<feature type="compositionally biased region" description="Low complexity" evidence="2">
    <location>
        <begin position="1"/>
        <end position="14"/>
    </location>
</feature>
<proteinExistence type="predicted"/>
<feature type="region of interest" description="Disordered" evidence="2">
    <location>
        <begin position="1"/>
        <end position="94"/>
    </location>
</feature>
<feature type="compositionally biased region" description="Pro residues" evidence="2">
    <location>
        <begin position="400"/>
        <end position="409"/>
    </location>
</feature>
<accession>A0A8H6MCI7</accession>
<feature type="region of interest" description="Disordered" evidence="2">
    <location>
        <begin position="265"/>
        <end position="421"/>
    </location>
</feature>
<feature type="compositionally biased region" description="Pro residues" evidence="2">
    <location>
        <begin position="305"/>
        <end position="319"/>
    </location>
</feature>
<evidence type="ECO:0000256" key="1">
    <source>
        <dbReference type="SAM" id="Coils"/>
    </source>
</evidence>
<feature type="compositionally biased region" description="Low complexity" evidence="2">
    <location>
        <begin position="38"/>
        <end position="77"/>
    </location>
</feature>
<feature type="compositionally biased region" description="Low complexity" evidence="2">
    <location>
        <begin position="641"/>
        <end position="656"/>
    </location>
</feature>